<dbReference type="PANTHER" id="PTHR28348">
    <property type="entry name" value="UPF0193 PROTEIN EVG1"/>
    <property type="match status" value="1"/>
</dbReference>
<dbReference type="STRING" id="75743.A0A401PIW8"/>
<reference evidence="2 3" key="1">
    <citation type="journal article" date="2018" name="Nat. Ecol. Evol.">
        <title>Shark genomes provide insights into elasmobranch evolution and the origin of vertebrates.</title>
        <authorList>
            <person name="Hara Y"/>
            <person name="Yamaguchi K"/>
            <person name="Onimaru K"/>
            <person name="Kadota M"/>
            <person name="Koyanagi M"/>
            <person name="Keeley SD"/>
            <person name="Tatsumi K"/>
            <person name="Tanaka K"/>
            <person name="Motone F"/>
            <person name="Kageyama Y"/>
            <person name="Nozu R"/>
            <person name="Adachi N"/>
            <person name="Nishimura O"/>
            <person name="Nakagawa R"/>
            <person name="Tanegashima C"/>
            <person name="Kiyatake I"/>
            <person name="Matsumoto R"/>
            <person name="Murakumo K"/>
            <person name="Nishida K"/>
            <person name="Terakita A"/>
            <person name="Kuratani S"/>
            <person name="Sato K"/>
            <person name="Hyodo S Kuraku.S."/>
        </authorList>
    </citation>
    <scope>NUCLEOTIDE SEQUENCE [LARGE SCALE GENOMIC DNA]</scope>
</reference>
<evidence type="ECO:0000313" key="3">
    <source>
        <dbReference type="Proteomes" id="UP000288216"/>
    </source>
</evidence>
<dbReference type="PANTHER" id="PTHR28348:SF1">
    <property type="entry name" value="UPF0193 PROTEIN EVG1"/>
    <property type="match status" value="1"/>
</dbReference>
<feature type="compositionally biased region" description="Basic and acidic residues" evidence="1">
    <location>
        <begin position="102"/>
        <end position="121"/>
    </location>
</feature>
<dbReference type="EMBL" id="BFAA01000577">
    <property type="protein sequence ID" value="GCB73055.1"/>
    <property type="molecule type" value="Genomic_DNA"/>
</dbReference>
<feature type="region of interest" description="Disordered" evidence="1">
    <location>
        <begin position="198"/>
        <end position="218"/>
    </location>
</feature>
<dbReference type="Pfam" id="PF05250">
    <property type="entry name" value="UPF0193"/>
    <property type="match status" value="1"/>
</dbReference>
<organism evidence="2 3">
    <name type="scientific">Scyliorhinus torazame</name>
    <name type="common">Cloudy catshark</name>
    <name type="synonym">Catulus torazame</name>
    <dbReference type="NCBI Taxonomy" id="75743"/>
    <lineage>
        <taxon>Eukaryota</taxon>
        <taxon>Metazoa</taxon>
        <taxon>Chordata</taxon>
        <taxon>Craniata</taxon>
        <taxon>Vertebrata</taxon>
        <taxon>Chondrichthyes</taxon>
        <taxon>Elasmobranchii</taxon>
        <taxon>Galeomorphii</taxon>
        <taxon>Galeoidea</taxon>
        <taxon>Carcharhiniformes</taxon>
        <taxon>Scyliorhinidae</taxon>
        <taxon>Scyliorhinus</taxon>
    </lineage>
</organism>
<dbReference type="Proteomes" id="UP000288216">
    <property type="component" value="Unassembled WGS sequence"/>
</dbReference>
<evidence type="ECO:0000256" key="1">
    <source>
        <dbReference type="SAM" id="MobiDB-lite"/>
    </source>
</evidence>
<evidence type="ECO:0000313" key="2">
    <source>
        <dbReference type="EMBL" id="GCB73055.1"/>
    </source>
</evidence>
<dbReference type="InterPro" id="IPR007914">
    <property type="entry name" value="UPF0193"/>
</dbReference>
<sequence length="218" mass="25347">MANDQEKGQTGIGFWNCARASYSKETQDLLKVMMQESKLNQFQQRQLSRKLQEGDSFPANCNPNSSKVSTPPPLPPTPSVRVYPSSKPHLRSAESCRAGDAYQRERFRPRATRNLEKEKQRLQNLMETGKDEPKCLHKPIPKKEEEEAPEIDRFDELCNEIEERRVFLEQMESLGRGKDFRAIIQTEISQKIREMEEIDKRRNNELEMAKRETESACS</sequence>
<feature type="region of interest" description="Disordered" evidence="1">
    <location>
        <begin position="43"/>
        <end position="151"/>
    </location>
</feature>
<dbReference type="AlphaFoldDB" id="A0A401PIW8"/>
<accession>A0A401PIW8</accession>
<feature type="compositionally biased region" description="Basic and acidic residues" evidence="1">
    <location>
        <begin position="128"/>
        <end position="151"/>
    </location>
</feature>
<comment type="caution">
    <text evidence="2">The sequence shown here is derived from an EMBL/GenBank/DDBJ whole genome shotgun (WGS) entry which is preliminary data.</text>
</comment>
<proteinExistence type="predicted"/>
<protein>
    <submittedName>
        <fullName evidence="2">Uncharacterized protein</fullName>
    </submittedName>
</protein>
<dbReference type="OrthoDB" id="189770at2759"/>
<dbReference type="OMA" id="MMAYGKD"/>
<keyword evidence="3" id="KW-1185">Reference proteome</keyword>
<gene>
    <name evidence="2" type="ORF">scyTo_0002323</name>
</gene>
<name>A0A401PIW8_SCYTO</name>